<evidence type="ECO:0000313" key="2">
    <source>
        <dbReference type="EMBL" id="CAC5400777.1"/>
    </source>
</evidence>
<name>A0A6J8CZF7_MYTCO</name>
<accession>A0A6J8CZF7</accession>
<sequence length="183" mass="21471">MKSKGTSDGEHKLQSIDNKDVENTTNLEETKVAVTDVRITIHNDKIQEETQTKTVNFETAKALTKEEETFWEQLIEKYLKPLEKKMIKQKKEIQHMIEKERNKKGRQRLLDLDQVVREAIPINDVIEGQNNKTEQNNVILRQFGRLTGKEREAMRKFINGKQKNVLKNKLEKELTLNENTTQL</sequence>
<dbReference type="Proteomes" id="UP000507470">
    <property type="component" value="Unassembled WGS sequence"/>
</dbReference>
<proteinExistence type="predicted"/>
<dbReference type="AlphaFoldDB" id="A0A6J8CZF7"/>
<protein>
    <submittedName>
        <fullName evidence="2">Uncharacterized protein</fullName>
    </submittedName>
</protein>
<feature type="region of interest" description="Disordered" evidence="1">
    <location>
        <begin position="1"/>
        <end position="28"/>
    </location>
</feature>
<organism evidence="2 3">
    <name type="scientific">Mytilus coruscus</name>
    <name type="common">Sea mussel</name>
    <dbReference type="NCBI Taxonomy" id="42192"/>
    <lineage>
        <taxon>Eukaryota</taxon>
        <taxon>Metazoa</taxon>
        <taxon>Spiralia</taxon>
        <taxon>Lophotrochozoa</taxon>
        <taxon>Mollusca</taxon>
        <taxon>Bivalvia</taxon>
        <taxon>Autobranchia</taxon>
        <taxon>Pteriomorphia</taxon>
        <taxon>Mytilida</taxon>
        <taxon>Mytiloidea</taxon>
        <taxon>Mytilidae</taxon>
        <taxon>Mytilinae</taxon>
        <taxon>Mytilus</taxon>
    </lineage>
</organism>
<keyword evidence="3" id="KW-1185">Reference proteome</keyword>
<reference evidence="2 3" key="1">
    <citation type="submission" date="2020-06" db="EMBL/GenBank/DDBJ databases">
        <authorList>
            <person name="Li R."/>
            <person name="Bekaert M."/>
        </authorList>
    </citation>
    <scope>NUCLEOTIDE SEQUENCE [LARGE SCALE GENOMIC DNA]</scope>
    <source>
        <strain evidence="3">wild</strain>
    </source>
</reference>
<evidence type="ECO:0000313" key="3">
    <source>
        <dbReference type="Proteomes" id="UP000507470"/>
    </source>
</evidence>
<feature type="compositionally biased region" description="Basic and acidic residues" evidence="1">
    <location>
        <begin position="1"/>
        <end position="22"/>
    </location>
</feature>
<gene>
    <name evidence="2" type="ORF">MCOR_34928</name>
</gene>
<evidence type="ECO:0000256" key="1">
    <source>
        <dbReference type="SAM" id="MobiDB-lite"/>
    </source>
</evidence>
<dbReference type="EMBL" id="CACVKT020006311">
    <property type="protein sequence ID" value="CAC5400777.1"/>
    <property type="molecule type" value="Genomic_DNA"/>
</dbReference>